<sequence length="339" mass="37182">MAPELRSRKVSGTAKAPAAKPTKAAAPKRKAAEDASPVEPKKKKAVESSPAPKKATKSSKSKPEPVPEPEETPEEDEQTFSEEDEEEERHILKLAGVDGDDDEDDEADNALEFKDGDDVGKIPAPPPAKKGAKSNDGEKGETGVVYIGHIPHGFFENQLRSYFAQFGDILNLRVSRNKKTGRSKHYAFLEFAEESTADYVVKSMDNYLMFGRILKVKRVPQSQVHESLWRGSNRRFKAIPHTKLAANQLKKAKTETQWAEKVARTNKKRADQAAKLKALGYEFDTPELKAPSAPTGEEDAPKAIEAAPEPEELVAEEVVAPKTSKAKAKKGSKAKKSKA</sequence>
<dbReference type="Pfam" id="PF00076">
    <property type="entry name" value="RRM_1"/>
    <property type="match status" value="1"/>
</dbReference>
<dbReference type="CDD" id="cd12307">
    <property type="entry name" value="RRM_NIFK_like"/>
    <property type="match status" value="1"/>
</dbReference>
<feature type="compositionally biased region" description="Acidic residues" evidence="5">
    <location>
        <begin position="98"/>
        <end position="109"/>
    </location>
</feature>
<feature type="region of interest" description="Disordered" evidence="5">
    <location>
        <begin position="285"/>
        <end position="339"/>
    </location>
</feature>
<comment type="caution">
    <text evidence="7">The sequence shown here is derived from an EMBL/GenBank/DDBJ whole genome shotgun (WGS) entry which is preliminary data.</text>
</comment>
<dbReference type="SUPFAM" id="SSF54928">
    <property type="entry name" value="RNA-binding domain, RBD"/>
    <property type="match status" value="1"/>
</dbReference>
<dbReference type="PANTHER" id="PTHR46754">
    <property type="entry name" value="MKI67 FHA DOMAIN-INTERACTING NUCLEOLAR PHOSPHOPROTEIN"/>
    <property type="match status" value="1"/>
</dbReference>
<evidence type="ECO:0000259" key="6">
    <source>
        <dbReference type="PROSITE" id="PS50102"/>
    </source>
</evidence>
<dbReference type="InterPro" id="IPR000504">
    <property type="entry name" value="RRM_dom"/>
</dbReference>
<dbReference type="RefSeq" id="XP_066697746.1">
    <property type="nucleotide sequence ID" value="XM_066845348.1"/>
</dbReference>
<feature type="compositionally biased region" description="Low complexity" evidence="5">
    <location>
        <begin position="13"/>
        <end position="25"/>
    </location>
</feature>
<dbReference type="InterPro" id="IPR035979">
    <property type="entry name" value="RBD_domain_sf"/>
</dbReference>
<name>A0ABR1Q6Q6_9PEZI</name>
<dbReference type="PROSITE" id="PS50102">
    <property type="entry name" value="RRM"/>
    <property type="match status" value="1"/>
</dbReference>
<evidence type="ECO:0000256" key="2">
    <source>
        <dbReference type="ARBA" id="ARBA00022884"/>
    </source>
</evidence>
<feature type="region of interest" description="Disordered" evidence="5">
    <location>
        <begin position="1"/>
        <end position="140"/>
    </location>
</feature>
<dbReference type="SMART" id="SM00360">
    <property type="entry name" value="RRM"/>
    <property type="match status" value="1"/>
</dbReference>
<dbReference type="InterPro" id="IPR012677">
    <property type="entry name" value="Nucleotide-bd_a/b_plait_sf"/>
</dbReference>
<gene>
    <name evidence="7" type="ORF">PG986_009126</name>
</gene>
<accession>A0ABR1Q6Q6</accession>
<feature type="compositionally biased region" description="Basic residues" evidence="5">
    <location>
        <begin position="324"/>
        <end position="339"/>
    </location>
</feature>
<evidence type="ECO:0000256" key="4">
    <source>
        <dbReference type="PROSITE-ProRule" id="PRU00176"/>
    </source>
</evidence>
<feature type="compositionally biased region" description="Basic and acidic residues" evidence="5">
    <location>
        <begin position="111"/>
        <end position="120"/>
    </location>
</feature>
<keyword evidence="2 4" id="KW-0694">RNA-binding</keyword>
<feature type="domain" description="RRM" evidence="6">
    <location>
        <begin position="143"/>
        <end position="221"/>
    </location>
</feature>
<reference evidence="7 8" key="1">
    <citation type="submission" date="2023-01" db="EMBL/GenBank/DDBJ databases">
        <title>Analysis of 21 Apiospora genomes using comparative genomics revels a genus with tremendous synthesis potential of carbohydrate active enzymes and secondary metabolites.</title>
        <authorList>
            <person name="Sorensen T."/>
        </authorList>
    </citation>
    <scope>NUCLEOTIDE SEQUENCE [LARGE SCALE GENOMIC DNA]</scope>
    <source>
        <strain evidence="7 8">CBS 24483</strain>
    </source>
</reference>
<evidence type="ECO:0000256" key="3">
    <source>
        <dbReference type="ARBA" id="ARBA00023242"/>
    </source>
</evidence>
<evidence type="ECO:0000256" key="1">
    <source>
        <dbReference type="ARBA" id="ARBA00004604"/>
    </source>
</evidence>
<evidence type="ECO:0000313" key="7">
    <source>
        <dbReference type="EMBL" id="KAK7948240.1"/>
    </source>
</evidence>
<evidence type="ECO:0000256" key="5">
    <source>
        <dbReference type="SAM" id="MobiDB-lite"/>
    </source>
</evidence>
<dbReference type="EMBL" id="JAQQWE010000006">
    <property type="protein sequence ID" value="KAK7948240.1"/>
    <property type="molecule type" value="Genomic_DNA"/>
</dbReference>
<evidence type="ECO:0000313" key="8">
    <source>
        <dbReference type="Proteomes" id="UP001391051"/>
    </source>
</evidence>
<keyword evidence="8" id="KW-1185">Reference proteome</keyword>
<protein>
    <submittedName>
        <fullName evidence="7">RNA binding protein</fullName>
    </submittedName>
</protein>
<dbReference type="Gene3D" id="3.30.70.330">
    <property type="match status" value="1"/>
</dbReference>
<feature type="compositionally biased region" description="Acidic residues" evidence="5">
    <location>
        <begin position="67"/>
        <end position="87"/>
    </location>
</feature>
<proteinExistence type="predicted"/>
<dbReference type="GeneID" id="92078410"/>
<organism evidence="7 8">
    <name type="scientific">Apiospora aurea</name>
    <dbReference type="NCBI Taxonomy" id="335848"/>
    <lineage>
        <taxon>Eukaryota</taxon>
        <taxon>Fungi</taxon>
        <taxon>Dikarya</taxon>
        <taxon>Ascomycota</taxon>
        <taxon>Pezizomycotina</taxon>
        <taxon>Sordariomycetes</taxon>
        <taxon>Xylariomycetidae</taxon>
        <taxon>Amphisphaeriales</taxon>
        <taxon>Apiosporaceae</taxon>
        <taxon>Apiospora</taxon>
    </lineage>
</organism>
<keyword evidence="3" id="KW-0539">Nucleus</keyword>
<comment type="subcellular location">
    <subcellularLocation>
        <location evidence="1">Nucleus</location>
        <location evidence="1">Nucleolus</location>
    </subcellularLocation>
</comment>
<dbReference type="Proteomes" id="UP001391051">
    <property type="component" value="Unassembled WGS sequence"/>
</dbReference>